<dbReference type="PANTHER" id="PTHR31157:SF1">
    <property type="entry name" value="SCP DOMAIN-CONTAINING PROTEIN"/>
    <property type="match status" value="1"/>
</dbReference>
<protein>
    <submittedName>
        <fullName evidence="3">CAP domain-containing protein</fullName>
    </submittedName>
</protein>
<name>A0A5M4FGF6_9ACTN</name>
<dbReference type="PANTHER" id="PTHR31157">
    <property type="entry name" value="SCP DOMAIN-CONTAINING PROTEIN"/>
    <property type="match status" value="1"/>
</dbReference>
<sequence>MKKILNPRAFAGVVAMVLLVLASAPASAVTSTTYESDVIKWTNVKRVDRDRVAVKSQSCVDRYAEKQAAWMASHGVLKHQSMSTILNACGLSLVSENIAYGYGTGGRVVSAWMRSPGHRSNLLNSKVRWIGVGAVRDGDGVWWVSQVFGRKQ</sequence>
<proteinExistence type="predicted"/>
<reference evidence="3" key="1">
    <citation type="submission" date="2019-09" db="EMBL/GenBank/DDBJ databases">
        <authorList>
            <person name="Li J."/>
        </authorList>
    </citation>
    <scope>NUCLEOTIDE SEQUENCE [LARGE SCALE GENOMIC DNA]</scope>
    <source>
        <strain evidence="3">JCM 14732</strain>
    </source>
</reference>
<evidence type="ECO:0000256" key="1">
    <source>
        <dbReference type="SAM" id="SignalP"/>
    </source>
</evidence>
<evidence type="ECO:0000313" key="3">
    <source>
        <dbReference type="EMBL" id="KAA1398216.1"/>
    </source>
</evidence>
<dbReference type="CDD" id="cd05379">
    <property type="entry name" value="CAP_bacterial"/>
    <property type="match status" value="1"/>
</dbReference>
<comment type="caution">
    <text evidence="3">The sequence shown here is derived from an EMBL/GenBank/DDBJ whole genome shotgun (WGS) entry which is preliminary data.</text>
</comment>
<dbReference type="Proteomes" id="UP000380867">
    <property type="component" value="Unassembled WGS sequence"/>
</dbReference>
<dbReference type="AlphaFoldDB" id="A0A5M4FGF6"/>
<feature type="signal peptide" evidence="1">
    <location>
        <begin position="1"/>
        <end position="28"/>
    </location>
</feature>
<evidence type="ECO:0000259" key="2">
    <source>
        <dbReference type="Pfam" id="PF00188"/>
    </source>
</evidence>
<feature type="domain" description="SCP" evidence="2">
    <location>
        <begin position="57"/>
        <end position="145"/>
    </location>
</feature>
<dbReference type="InterPro" id="IPR014044">
    <property type="entry name" value="CAP_dom"/>
</dbReference>
<evidence type="ECO:0000313" key="4">
    <source>
        <dbReference type="Proteomes" id="UP000380867"/>
    </source>
</evidence>
<dbReference type="RefSeq" id="WP_149689645.1">
    <property type="nucleotide sequence ID" value="NZ_SDPQ02000002.1"/>
</dbReference>
<gene>
    <name evidence="3" type="ORF">ESP70_012895</name>
</gene>
<dbReference type="EMBL" id="SDPQ02000002">
    <property type="protein sequence ID" value="KAA1398216.1"/>
    <property type="molecule type" value="Genomic_DNA"/>
</dbReference>
<dbReference type="Gene3D" id="3.40.33.10">
    <property type="entry name" value="CAP"/>
    <property type="match status" value="1"/>
</dbReference>
<dbReference type="SUPFAM" id="SSF55797">
    <property type="entry name" value="PR-1-like"/>
    <property type="match status" value="1"/>
</dbReference>
<dbReference type="OrthoDB" id="68195at2"/>
<keyword evidence="1" id="KW-0732">Signal</keyword>
<feature type="chain" id="PRO_5024304643" evidence="1">
    <location>
        <begin position="29"/>
        <end position="152"/>
    </location>
</feature>
<organism evidence="3 4">
    <name type="scientific">Aeromicrobium ginsengisoli</name>
    <dbReference type="NCBI Taxonomy" id="363867"/>
    <lineage>
        <taxon>Bacteria</taxon>
        <taxon>Bacillati</taxon>
        <taxon>Actinomycetota</taxon>
        <taxon>Actinomycetes</taxon>
        <taxon>Propionibacteriales</taxon>
        <taxon>Nocardioidaceae</taxon>
        <taxon>Aeromicrobium</taxon>
    </lineage>
</organism>
<dbReference type="Pfam" id="PF00188">
    <property type="entry name" value="CAP"/>
    <property type="match status" value="1"/>
</dbReference>
<keyword evidence="4" id="KW-1185">Reference proteome</keyword>
<dbReference type="InterPro" id="IPR035940">
    <property type="entry name" value="CAP_sf"/>
</dbReference>
<accession>A0A5M4FGF6</accession>